<reference evidence="1" key="2">
    <citation type="submission" date="2022-06" db="UniProtKB">
        <authorList>
            <consortium name="EnsemblMetazoa"/>
        </authorList>
    </citation>
    <scope>IDENTIFICATION</scope>
    <source>
        <strain evidence="1">PS312</strain>
    </source>
</reference>
<accession>A0A8R1Y8A6</accession>
<dbReference type="OrthoDB" id="5787490at2759"/>
<dbReference type="Proteomes" id="UP000005239">
    <property type="component" value="Unassembled WGS sequence"/>
</dbReference>
<dbReference type="InterPro" id="IPR001304">
    <property type="entry name" value="C-type_lectin-like"/>
</dbReference>
<dbReference type="AlphaFoldDB" id="A0A2A6CLU1"/>
<evidence type="ECO:0000313" key="1">
    <source>
        <dbReference type="EnsemblMetazoa" id="PPA06670.1"/>
    </source>
</evidence>
<dbReference type="Pfam" id="PF00059">
    <property type="entry name" value="Lectin_C"/>
    <property type="match status" value="1"/>
</dbReference>
<reference evidence="2" key="1">
    <citation type="journal article" date="2008" name="Nat. Genet.">
        <title>The Pristionchus pacificus genome provides a unique perspective on nematode lifestyle and parasitism.</title>
        <authorList>
            <person name="Dieterich C."/>
            <person name="Clifton S.W."/>
            <person name="Schuster L.N."/>
            <person name="Chinwalla A."/>
            <person name="Delehaunty K."/>
            <person name="Dinkelacker I."/>
            <person name="Fulton L."/>
            <person name="Fulton R."/>
            <person name="Godfrey J."/>
            <person name="Minx P."/>
            <person name="Mitreva M."/>
            <person name="Roeseler W."/>
            <person name="Tian H."/>
            <person name="Witte H."/>
            <person name="Yang S.P."/>
            <person name="Wilson R.K."/>
            <person name="Sommer R.J."/>
        </authorList>
    </citation>
    <scope>NUCLEOTIDE SEQUENCE [LARGE SCALE GENOMIC DNA]</scope>
    <source>
        <strain evidence="2">PS312</strain>
    </source>
</reference>
<dbReference type="EnsemblMetazoa" id="PPA06670.1">
    <property type="protein sequence ID" value="PPA06670.1"/>
    <property type="gene ID" value="WBGene00096224"/>
</dbReference>
<dbReference type="Gene3D" id="3.10.100.10">
    <property type="entry name" value="Mannose-Binding Protein A, subunit A"/>
    <property type="match status" value="1"/>
</dbReference>
<proteinExistence type="predicted"/>
<protein>
    <submittedName>
        <fullName evidence="1">C-type lectin</fullName>
    </submittedName>
</protein>
<organism evidence="1 2">
    <name type="scientific">Pristionchus pacificus</name>
    <name type="common">Parasitic nematode worm</name>
    <dbReference type="NCBI Taxonomy" id="54126"/>
    <lineage>
        <taxon>Eukaryota</taxon>
        <taxon>Metazoa</taxon>
        <taxon>Ecdysozoa</taxon>
        <taxon>Nematoda</taxon>
        <taxon>Chromadorea</taxon>
        <taxon>Rhabditida</taxon>
        <taxon>Rhabditina</taxon>
        <taxon>Diplogasteromorpha</taxon>
        <taxon>Diplogasteroidea</taxon>
        <taxon>Neodiplogasteridae</taxon>
        <taxon>Pristionchus</taxon>
    </lineage>
</organism>
<dbReference type="SMART" id="SM00034">
    <property type="entry name" value="CLECT"/>
    <property type="match status" value="1"/>
</dbReference>
<dbReference type="InterPro" id="IPR016187">
    <property type="entry name" value="CTDL_fold"/>
</dbReference>
<keyword evidence="2" id="KW-1185">Reference proteome</keyword>
<dbReference type="PANTHER" id="PTHR31024">
    <property type="entry name" value="C-TYPE LECTIN"/>
    <property type="match status" value="1"/>
</dbReference>
<dbReference type="CDD" id="cd00037">
    <property type="entry name" value="CLECT"/>
    <property type="match status" value="1"/>
</dbReference>
<dbReference type="PROSITE" id="PS50041">
    <property type="entry name" value="C_TYPE_LECTIN_2"/>
    <property type="match status" value="1"/>
</dbReference>
<sequence>MNCFCPPSTLCGSSDGSEPTLRCFKPATEPASFDRALLNCANESMEMATIHNKNDASLLILSTVKGLPRWFGLRHEYNGFHWSDEEQHSYSNWAAHEPELEKNQNCAYALKGTAKKIEWYFFSPCWIAGSKSHPLTLPPVQNKPFCPSFNHATTHTSNSQVDRPLIVDCSRSPATVIFLSTTHVLQPLVQQKSTAPKKNLPNIGVSQAKSDKSWDENTIVLDKYTSALRICPIWMQVEKSDISMKRTVWKALLMLHLPTRSGSLHNPHLFVTICSSESNDGDEKENNK</sequence>
<dbReference type="PANTHER" id="PTHR31024:SF3">
    <property type="entry name" value="C-TYPE LECTIN-RELATED"/>
    <property type="match status" value="1"/>
</dbReference>
<dbReference type="InterPro" id="IPR016186">
    <property type="entry name" value="C-type_lectin-like/link_sf"/>
</dbReference>
<evidence type="ECO:0000313" key="2">
    <source>
        <dbReference type="Proteomes" id="UP000005239"/>
    </source>
</evidence>
<dbReference type="SUPFAM" id="SSF56436">
    <property type="entry name" value="C-type lectin-like"/>
    <property type="match status" value="1"/>
</dbReference>
<name>A0A2A6CLU1_PRIPA</name>
<accession>A0A2A6CLU1</accession>
<gene>
    <name evidence="1" type="primary">WBGene00096224</name>
</gene>